<reference evidence="1 2" key="1">
    <citation type="journal article" date="2015" name="Fungal Genet. Biol.">
        <title>Evolution of novel wood decay mechanisms in Agaricales revealed by the genome sequences of Fistulina hepatica and Cylindrobasidium torrendii.</title>
        <authorList>
            <person name="Floudas D."/>
            <person name="Held B.W."/>
            <person name="Riley R."/>
            <person name="Nagy L.G."/>
            <person name="Koehler G."/>
            <person name="Ransdell A.S."/>
            <person name="Younus H."/>
            <person name="Chow J."/>
            <person name="Chiniquy J."/>
            <person name="Lipzen A."/>
            <person name="Tritt A."/>
            <person name="Sun H."/>
            <person name="Haridas S."/>
            <person name="LaButti K."/>
            <person name="Ohm R.A."/>
            <person name="Kues U."/>
            <person name="Blanchette R.A."/>
            <person name="Grigoriev I.V."/>
            <person name="Minto R.E."/>
            <person name="Hibbett D.S."/>
        </authorList>
    </citation>
    <scope>NUCLEOTIDE SEQUENCE [LARGE SCALE GENOMIC DNA]</scope>
    <source>
        <strain evidence="1 2">FP15055 ss-10</strain>
    </source>
</reference>
<evidence type="ECO:0000313" key="2">
    <source>
        <dbReference type="Proteomes" id="UP000054007"/>
    </source>
</evidence>
<evidence type="ECO:0000313" key="1">
    <source>
        <dbReference type="EMBL" id="KIY64323.1"/>
    </source>
</evidence>
<proteinExistence type="predicted"/>
<organism evidence="1 2">
    <name type="scientific">Cylindrobasidium torrendii FP15055 ss-10</name>
    <dbReference type="NCBI Taxonomy" id="1314674"/>
    <lineage>
        <taxon>Eukaryota</taxon>
        <taxon>Fungi</taxon>
        <taxon>Dikarya</taxon>
        <taxon>Basidiomycota</taxon>
        <taxon>Agaricomycotina</taxon>
        <taxon>Agaricomycetes</taxon>
        <taxon>Agaricomycetidae</taxon>
        <taxon>Agaricales</taxon>
        <taxon>Marasmiineae</taxon>
        <taxon>Physalacriaceae</taxon>
        <taxon>Cylindrobasidium</taxon>
    </lineage>
</organism>
<dbReference type="AlphaFoldDB" id="A0A0D7B122"/>
<name>A0A0D7B122_9AGAR</name>
<dbReference type="Proteomes" id="UP000054007">
    <property type="component" value="Unassembled WGS sequence"/>
</dbReference>
<dbReference type="EMBL" id="KN880642">
    <property type="protein sequence ID" value="KIY64323.1"/>
    <property type="molecule type" value="Genomic_DNA"/>
</dbReference>
<accession>A0A0D7B122</accession>
<sequence length="417" mass="47016">MSVLRRAPRLRLYHSTTTKYSPLDDSGTPRPTATVRATWRKQLTRLLKDEAHKYPETIKECVLNPHLNIPPSEGVAPARLPLMSIAHRFIRQRKPLQAFQALHTLARLGLITPSMLRTYSLAIDNLLSRASVVDQGSRPINYNERLSTDVSDKWLRKAMKLYIDAGQPSGFARTAIVTKLLQCREFYMATTVFAHGILRDPPHTMPPNAQHPLQDLLGLLLSVLGHETRIADRHVRKQCAQSLCTLGVLLQMRVYPVGLDLSPLLDALFKARRATYDVEAPTVIVQDTREMDFETRVRQSVKVFADIILRSLAKSTPKTQLTLPALQTLVARSCDAWDEGRTEKLWNVLVRRFVRNTKDPAVVDGMGAIAGVRMLIRTMPGLQRFDRIIAKNKALLDDPGNRGMDSVEEAFNAIFAY</sequence>
<protein>
    <submittedName>
        <fullName evidence="1">Uncharacterized protein</fullName>
    </submittedName>
</protein>
<gene>
    <name evidence="1" type="ORF">CYLTODRAFT_425331</name>
</gene>
<keyword evidence="2" id="KW-1185">Reference proteome</keyword>